<dbReference type="InterPro" id="IPR023210">
    <property type="entry name" value="NADP_OxRdtase_dom"/>
</dbReference>
<dbReference type="Gene3D" id="3.20.20.100">
    <property type="entry name" value="NADP-dependent oxidoreductase domain"/>
    <property type="match status" value="2"/>
</dbReference>
<dbReference type="GeneID" id="37080499"/>
<gene>
    <name evidence="3" type="ORF">BP01DRAFT_417630</name>
</gene>
<dbReference type="GO" id="GO:0016491">
    <property type="term" value="F:oxidoreductase activity"/>
    <property type="evidence" value="ECO:0007669"/>
    <property type="project" value="UniProtKB-KW"/>
</dbReference>
<dbReference type="EMBL" id="KZ821247">
    <property type="protein sequence ID" value="PYH43045.1"/>
    <property type="molecule type" value="Genomic_DNA"/>
</dbReference>
<evidence type="ECO:0000313" key="4">
    <source>
        <dbReference type="Proteomes" id="UP000248349"/>
    </source>
</evidence>
<feature type="domain" description="NADP-dependent oxidoreductase" evidence="2">
    <location>
        <begin position="43"/>
        <end position="99"/>
    </location>
</feature>
<dbReference type="GO" id="GO:0005737">
    <property type="term" value="C:cytoplasm"/>
    <property type="evidence" value="ECO:0007669"/>
    <property type="project" value="TreeGrafter"/>
</dbReference>
<evidence type="ECO:0000259" key="2">
    <source>
        <dbReference type="Pfam" id="PF00248"/>
    </source>
</evidence>
<dbReference type="AlphaFoldDB" id="A0A318Z6W2"/>
<sequence length="254" mass="28049">MQKLISAAIAALTIGKVAVPSAGPLLPRIGLRLTGASSGYGMPLDDGKILGLLDEAYNRGDTVWDTADKYGASEEIIRNWFAANPRKRKDMFLATNFEIRPSSESPHGYKMDPTPEYCPMVRLKQEGKINFIGLSECSAESLRRAHAVHPIPCVQVEGDIRSRRDVNRPGDSRWVLPWLHEKSINKNMTVLDRISDIAKRKDVTSTAQLALAWIFAQGDDILTIPGTTKVERLEENLGSVSIHVSADEERSLGN</sequence>
<dbReference type="STRING" id="1450539.A0A318Z6W2"/>
<dbReference type="RefSeq" id="XP_025429027.1">
    <property type="nucleotide sequence ID" value="XM_025579270.1"/>
</dbReference>
<evidence type="ECO:0000313" key="3">
    <source>
        <dbReference type="EMBL" id="PYH43045.1"/>
    </source>
</evidence>
<dbReference type="Proteomes" id="UP000248349">
    <property type="component" value="Unassembled WGS sequence"/>
</dbReference>
<dbReference type="Pfam" id="PF00248">
    <property type="entry name" value="Aldo_ket_red"/>
    <property type="match status" value="2"/>
</dbReference>
<organism evidence="3 4">
    <name type="scientific">Aspergillus saccharolyticus JOP 1030-1</name>
    <dbReference type="NCBI Taxonomy" id="1450539"/>
    <lineage>
        <taxon>Eukaryota</taxon>
        <taxon>Fungi</taxon>
        <taxon>Dikarya</taxon>
        <taxon>Ascomycota</taxon>
        <taxon>Pezizomycotina</taxon>
        <taxon>Eurotiomycetes</taxon>
        <taxon>Eurotiomycetidae</taxon>
        <taxon>Eurotiales</taxon>
        <taxon>Aspergillaceae</taxon>
        <taxon>Aspergillus</taxon>
        <taxon>Aspergillus subgen. Circumdati</taxon>
    </lineage>
</organism>
<accession>A0A318Z6W2</accession>
<dbReference type="SUPFAM" id="SSF51430">
    <property type="entry name" value="NAD(P)-linked oxidoreductase"/>
    <property type="match status" value="1"/>
</dbReference>
<protein>
    <submittedName>
        <fullName evidence="3">Aldo/keto reductase</fullName>
    </submittedName>
</protein>
<dbReference type="InterPro" id="IPR036812">
    <property type="entry name" value="NAD(P)_OxRdtase_dom_sf"/>
</dbReference>
<dbReference type="InterPro" id="IPR050791">
    <property type="entry name" value="Aldo-Keto_reductase"/>
</dbReference>
<keyword evidence="4" id="KW-1185">Reference proteome</keyword>
<dbReference type="PANTHER" id="PTHR43625">
    <property type="entry name" value="AFLATOXIN B1 ALDEHYDE REDUCTASE"/>
    <property type="match status" value="1"/>
</dbReference>
<feature type="domain" description="NADP-dependent oxidoreductase" evidence="2">
    <location>
        <begin position="178"/>
        <end position="248"/>
    </location>
</feature>
<name>A0A318Z6W2_9EURO</name>
<proteinExistence type="predicted"/>
<dbReference type="OrthoDB" id="37537at2759"/>
<evidence type="ECO:0000256" key="1">
    <source>
        <dbReference type="ARBA" id="ARBA00023002"/>
    </source>
</evidence>
<reference evidence="3 4" key="1">
    <citation type="submission" date="2016-12" db="EMBL/GenBank/DDBJ databases">
        <title>The genomes of Aspergillus section Nigri reveals drivers in fungal speciation.</title>
        <authorList>
            <consortium name="DOE Joint Genome Institute"/>
            <person name="Vesth T.C."/>
            <person name="Nybo J."/>
            <person name="Theobald S."/>
            <person name="Brandl J."/>
            <person name="Frisvad J.C."/>
            <person name="Nielsen K.F."/>
            <person name="Lyhne E.K."/>
            <person name="Kogle M.E."/>
            <person name="Kuo A."/>
            <person name="Riley R."/>
            <person name="Clum A."/>
            <person name="Nolan M."/>
            <person name="Lipzen A."/>
            <person name="Salamov A."/>
            <person name="Henrissat B."/>
            <person name="Wiebenga A."/>
            <person name="De Vries R.P."/>
            <person name="Grigoriev I.V."/>
            <person name="Mortensen U.H."/>
            <person name="Andersen M.R."/>
            <person name="Baker S.E."/>
        </authorList>
    </citation>
    <scope>NUCLEOTIDE SEQUENCE [LARGE SCALE GENOMIC DNA]</scope>
    <source>
        <strain evidence="3 4">JOP 1030-1</strain>
    </source>
</reference>
<keyword evidence="1" id="KW-0560">Oxidoreductase</keyword>
<dbReference type="PANTHER" id="PTHR43625:SF40">
    <property type="entry name" value="ALDO-KETO REDUCTASE YAKC [NADP(+)]"/>
    <property type="match status" value="1"/>
</dbReference>